<comment type="caution">
    <text evidence="3">The sequence shown here is derived from an EMBL/GenBank/DDBJ whole genome shotgun (WGS) entry which is preliminary data.</text>
</comment>
<dbReference type="Pfam" id="PF00098">
    <property type="entry name" value="zf-CCHC"/>
    <property type="match status" value="3"/>
</dbReference>
<keyword evidence="1" id="KW-0863">Zinc-finger</keyword>
<organism evidence="3 4">
    <name type="scientific">Trifolium medium</name>
    <dbReference type="NCBI Taxonomy" id="97028"/>
    <lineage>
        <taxon>Eukaryota</taxon>
        <taxon>Viridiplantae</taxon>
        <taxon>Streptophyta</taxon>
        <taxon>Embryophyta</taxon>
        <taxon>Tracheophyta</taxon>
        <taxon>Spermatophyta</taxon>
        <taxon>Magnoliopsida</taxon>
        <taxon>eudicotyledons</taxon>
        <taxon>Gunneridae</taxon>
        <taxon>Pentapetalae</taxon>
        <taxon>rosids</taxon>
        <taxon>fabids</taxon>
        <taxon>Fabales</taxon>
        <taxon>Fabaceae</taxon>
        <taxon>Papilionoideae</taxon>
        <taxon>50 kb inversion clade</taxon>
        <taxon>NPAAA clade</taxon>
        <taxon>Hologalegina</taxon>
        <taxon>IRL clade</taxon>
        <taxon>Trifolieae</taxon>
        <taxon>Trifolium</taxon>
    </lineage>
</organism>
<dbReference type="InterPro" id="IPR051714">
    <property type="entry name" value="Znf_CCHC_NABP"/>
</dbReference>
<dbReference type="InterPro" id="IPR001878">
    <property type="entry name" value="Znf_CCHC"/>
</dbReference>
<evidence type="ECO:0000313" key="4">
    <source>
        <dbReference type="Proteomes" id="UP000265520"/>
    </source>
</evidence>
<dbReference type="Gene3D" id="4.10.60.10">
    <property type="entry name" value="Zinc finger, CCHC-type"/>
    <property type="match status" value="2"/>
</dbReference>
<sequence>SSGGKKKNSGNCFKCGEAGHKFFECPKGKDKCYRCGKTGHKANVCQDNVVCFNCGEEGHKSPECKKPKQTVGRVFALSGEGADQAENLIK</sequence>
<feature type="domain" description="CCHC-type" evidence="2">
    <location>
        <begin position="12"/>
        <end position="27"/>
    </location>
</feature>
<feature type="domain" description="CCHC-type" evidence="2">
    <location>
        <begin position="51"/>
        <end position="66"/>
    </location>
</feature>
<name>A0A392SB78_9FABA</name>
<dbReference type="GO" id="GO:0003676">
    <property type="term" value="F:nucleic acid binding"/>
    <property type="evidence" value="ECO:0007669"/>
    <property type="project" value="InterPro"/>
</dbReference>
<feature type="non-terminal residue" evidence="3">
    <location>
        <position position="1"/>
    </location>
</feature>
<keyword evidence="1" id="KW-0479">Metal-binding</keyword>
<feature type="non-terminal residue" evidence="3">
    <location>
        <position position="90"/>
    </location>
</feature>
<evidence type="ECO:0000313" key="3">
    <source>
        <dbReference type="EMBL" id="MCI45919.1"/>
    </source>
</evidence>
<accession>A0A392SB78</accession>
<dbReference type="Proteomes" id="UP000265520">
    <property type="component" value="Unassembled WGS sequence"/>
</dbReference>
<dbReference type="SUPFAM" id="SSF57756">
    <property type="entry name" value="Retrovirus zinc finger-like domains"/>
    <property type="match status" value="2"/>
</dbReference>
<keyword evidence="4" id="KW-1185">Reference proteome</keyword>
<dbReference type="GO" id="GO:0008270">
    <property type="term" value="F:zinc ion binding"/>
    <property type="evidence" value="ECO:0007669"/>
    <property type="project" value="UniProtKB-KW"/>
</dbReference>
<protein>
    <submittedName>
        <fullName evidence="3">Cellular nucleic acid-binding protein</fullName>
    </submittedName>
</protein>
<feature type="domain" description="CCHC-type" evidence="2">
    <location>
        <begin position="31"/>
        <end position="47"/>
    </location>
</feature>
<dbReference type="AlphaFoldDB" id="A0A392SB78"/>
<evidence type="ECO:0000259" key="2">
    <source>
        <dbReference type="PROSITE" id="PS50158"/>
    </source>
</evidence>
<proteinExistence type="predicted"/>
<dbReference type="PROSITE" id="PS50158">
    <property type="entry name" value="ZF_CCHC"/>
    <property type="match status" value="3"/>
</dbReference>
<keyword evidence="1" id="KW-0862">Zinc</keyword>
<dbReference type="PANTHER" id="PTHR23002">
    <property type="entry name" value="ZINC FINGER CCHC DOMAIN CONTAINING PROTEIN"/>
    <property type="match status" value="1"/>
</dbReference>
<dbReference type="SMART" id="SM00343">
    <property type="entry name" value="ZnF_C2HC"/>
    <property type="match status" value="3"/>
</dbReference>
<dbReference type="InterPro" id="IPR036875">
    <property type="entry name" value="Znf_CCHC_sf"/>
</dbReference>
<reference evidence="3 4" key="1">
    <citation type="journal article" date="2018" name="Front. Plant Sci.">
        <title>Red Clover (Trifolium pratense) and Zigzag Clover (T. medium) - A Picture of Genomic Similarities and Differences.</title>
        <authorList>
            <person name="Dluhosova J."/>
            <person name="Istvanek J."/>
            <person name="Nedelnik J."/>
            <person name="Repkova J."/>
        </authorList>
    </citation>
    <scope>NUCLEOTIDE SEQUENCE [LARGE SCALE GENOMIC DNA]</scope>
    <source>
        <strain evidence="4">cv. 10/8</strain>
        <tissue evidence="3">Leaf</tissue>
    </source>
</reference>
<dbReference type="EMBL" id="LXQA010350441">
    <property type="protein sequence ID" value="MCI45919.1"/>
    <property type="molecule type" value="Genomic_DNA"/>
</dbReference>
<evidence type="ECO:0000256" key="1">
    <source>
        <dbReference type="PROSITE-ProRule" id="PRU00047"/>
    </source>
</evidence>